<gene>
    <name evidence="11" type="ORF">SPPG_03067</name>
</gene>
<dbReference type="InterPro" id="IPR012776">
    <property type="entry name" value="Trimethyllysine_dOase"/>
</dbReference>
<dbReference type="InParanoid" id="A0A0L0HJP4"/>
<comment type="cofactor">
    <cofactor evidence="1">
        <name>Fe(2+)</name>
        <dbReference type="ChEBI" id="CHEBI:29033"/>
    </cofactor>
</comment>
<feature type="domain" description="TauD/TfdA-like" evidence="10">
    <location>
        <begin position="62"/>
        <end position="297"/>
    </location>
</feature>
<evidence type="ECO:0000256" key="2">
    <source>
        <dbReference type="ARBA" id="ARBA00001961"/>
    </source>
</evidence>
<dbReference type="Proteomes" id="UP000053201">
    <property type="component" value="Unassembled WGS sequence"/>
</dbReference>
<comment type="cofactor">
    <cofactor evidence="2">
        <name>L-ascorbate</name>
        <dbReference type="ChEBI" id="CHEBI:38290"/>
    </cofactor>
</comment>
<evidence type="ECO:0000313" key="12">
    <source>
        <dbReference type="Proteomes" id="UP000053201"/>
    </source>
</evidence>
<dbReference type="GO" id="GO:0045329">
    <property type="term" value="P:carnitine biosynthetic process"/>
    <property type="evidence" value="ECO:0007669"/>
    <property type="project" value="UniProtKB-UniPathway"/>
</dbReference>
<name>A0A0L0HJP4_SPIPD</name>
<evidence type="ECO:0000256" key="4">
    <source>
        <dbReference type="ARBA" id="ARBA00008654"/>
    </source>
</evidence>
<dbReference type="GeneID" id="27686614"/>
<dbReference type="FunFam" id="3.60.130.10:FF:000001">
    <property type="entry name" value="Trimethyllysine dioxygenase, mitochondrial"/>
    <property type="match status" value="1"/>
</dbReference>
<dbReference type="eggNOG" id="KOG3889">
    <property type="taxonomic scope" value="Eukaryota"/>
</dbReference>
<dbReference type="Pfam" id="PF02668">
    <property type="entry name" value="TauD"/>
    <property type="match status" value="1"/>
</dbReference>
<evidence type="ECO:0000256" key="6">
    <source>
        <dbReference type="ARBA" id="ARBA00022873"/>
    </source>
</evidence>
<keyword evidence="12" id="KW-1185">Reference proteome</keyword>
<protein>
    <submittedName>
        <fullName evidence="11">Trimethyllysine dioxygenase</fullName>
    </submittedName>
</protein>
<evidence type="ECO:0000256" key="8">
    <source>
        <dbReference type="ARBA" id="ARBA00023002"/>
    </source>
</evidence>
<dbReference type="InterPro" id="IPR003819">
    <property type="entry name" value="TauD/TfdA-like"/>
</dbReference>
<keyword evidence="7 11" id="KW-0223">Dioxygenase</keyword>
<accession>A0A0L0HJP4</accession>
<evidence type="ECO:0000256" key="1">
    <source>
        <dbReference type="ARBA" id="ARBA00001954"/>
    </source>
</evidence>
<keyword evidence="9" id="KW-0408">Iron</keyword>
<dbReference type="STRING" id="645134.A0A0L0HJP4"/>
<dbReference type="RefSeq" id="XP_016609292.1">
    <property type="nucleotide sequence ID" value="XM_016751352.1"/>
</dbReference>
<evidence type="ECO:0000313" key="11">
    <source>
        <dbReference type="EMBL" id="KND01253.1"/>
    </source>
</evidence>
<dbReference type="VEuPathDB" id="FungiDB:SPPG_03067"/>
<dbReference type="UniPathway" id="UPA00118"/>
<dbReference type="EMBL" id="KQ257454">
    <property type="protein sequence ID" value="KND01253.1"/>
    <property type="molecule type" value="Genomic_DNA"/>
</dbReference>
<keyword evidence="8" id="KW-0560">Oxidoreductase</keyword>
<evidence type="ECO:0000259" key="10">
    <source>
        <dbReference type="Pfam" id="PF02668"/>
    </source>
</evidence>
<dbReference type="AlphaFoldDB" id="A0A0L0HJP4"/>
<dbReference type="GO" id="GO:0050353">
    <property type="term" value="F:trimethyllysine dioxygenase activity"/>
    <property type="evidence" value="ECO:0007669"/>
    <property type="project" value="InterPro"/>
</dbReference>
<reference evidence="11 12" key="1">
    <citation type="submission" date="2009-08" db="EMBL/GenBank/DDBJ databases">
        <title>The Genome Sequence of Spizellomyces punctatus strain DAOM BR117.</title>
        <authorList>
            <consortium name="The Broad Institute Genome Sequencing Platform"/>
            <person name="Russ C."/>
            <person name="Cuomo C."/>
            <person name="Shea T."/>
            <person name="Young S.K."/>
            <person name="Zeng Q."/>
            <person name="Koehrsen M."/>
            <person name="Haas B."/>
            <person name="Borodovsky M."/>
            <person name="Guigo R."/>
            <person name="Alvarado L."/>
            <person name="Berlin A."/>
            <person name="Bochicchio J."/>
            <person name="Borenstein D."/>
            <person name="Chapman S."/>
            <person name="Chen Z."/>
            <person name="Engels R."/>
            <person name="Freedman E."/>
            <person name="Gellesch M."/>
            <person name="Goldberg J."/>
            <person name="Griggs A."/>
            <person name="Gujja S."/>
            <person name="Heiman D."/>
            <person name="Hepburn T."/>
            <person name="Howarth C."/>
            <person name="Jen D."/>
            <person name="Larson L."/>
            <person name="Lewis B."/>
            <person name="Mehta T."/>
            <person name="Park D."/>
            <person name="Pearson M."/>
            <person name="Roberts A."/>
            <person name="Saif S."/>
            <person name="Shenoy N."/>
            <person name="Sisk P."/>
            <person name="Stolte C."/>
            <person name="Sykes S."/>
            <person name="Thomson T."/>
            <person name="Walk T."/>
            <person name="White J."/>
            <person name="Yandava C."/>
            <person name="Burger G."/>
            <person name="Gray M.W."/>
            <person name="Holland P.W.H."/>
            <person name="King N."/>
            <person name="Lang F.B.F."/>
            <person name="Roger A.J."/>
            <person name="Ruiz-Trillo I."/>
            <person name="Lander E."/>
            <person name="Nusbaum C."/>
        </authorList>
    </citation>
    <scope>NUCLEOTIDE SEQUENCE [LARGE SCALE GENOMIC DNA]</scope>
    <source>
        <strain evidence="11 12">DAOM BR117</strain>
    </source>
</reference>
<dbReference type="SUPFAM" id="SSF51197">
    <property type="entry name" value="Clavaminate synthase-like"/>
    <property type="match status" value="1"/>
</dbReference>
<sequence>MSLEVTPDGKQLRVSWLQEPHVSVFDLEWLRYNSYNPPLRKAKERPQLLWRADDLVQNLPVVPYAEVMEDDNLLKTCLLQIETFGISFIDGIPSTVEATDALARRITFVRETHYGQTHLISADLAHGDAAFMPVHLPAHADTCYFTDSVGLLMMHVLHHTGGTGGESTFVDGFAVAEHLKREHQWAYKVLTKVPVSFHSAGDEETLVEPIHASSILREHPLTGKLLQIRHNNEDRSVLREVDPHDVSAFYAALKLWTGLLKDPVFEYRIKMPRGCAAMVDNWRVLHGRTAFTGSRVIAASYLNRDDYKSRVKTLLDGNVSKRFL</sequence>
<organism evidence="11 12">
    <name type="scientific">Spizellomyces punctatus (strain DAOM BR117)</name>
    <dbReference type="NCBI Taxonomy" id="645134"/>
    <lineage>
        <taxon>Eukaryota</taxon>
        <taxon>Fungi</taxon>
        <taxon>Fungi incertae sedis</taxon>
        <taxon>Chytridiomycota</taxon>
        <taxon>Chytridiomycota incertae sedis</taxon>
        <taxon>Chytridiomycetes</taxon>
        <taxon>Spizellomycetales</taxon>
        <taxon>Spizellomycetaceae</taxon>
        <taxon>Spizellomyces</taxon>
    </lineage>
</organism>
<dbReference type="InterPro" id="IPR050411">
    <property type="entry name" value="AlphaKG_dependent_hydroxylases"/>
</dbReference>
<keyword evidence="6" id="KW-0124">Carnitine biosynthesis</keyword>
<dbReference type="OrthoDB" id="408743at2759"/>
<evidence type="ECO:0000256" key="9">
    <source>
        <dbReference type="ARBA" id="ARBA00023004"/>
    </source>
</evidence>
<keyword evidence="5" id="KW-0479">Metal-binding</keyword>
<evidence type="ECO:0000256" key="5">
    <source>
        <dbReference type="ARBA" id="ARBA00022723"/>
    </source>
</evidence>
<dbReference type="InterPro" id="IPR042098">
    <property type="entry name" value="TauD-like_sf"/>
</dbReference>
<dbReference type="Gene3D" id="3.60.130.10">
    <property type="entry name" value="Clavaminate synthase-like"/>
    <property type="match status" value="1"/>
</dbReference>
<dbReference type="PANTHER" id="PTHR10696:SF51">
    <property type="entry name" value="TRIMETHYLLYSINE DIOXYGENASE, MITOCHONDRIAL"/>
    <property type="match status" value="1"/>
</dbReference>
<evidence type="ECO:0000256" key="3">
    <source>
        <dbReference type="ARBA" id="ARBA00005022"/>
    </source>
</evidence>
<dbReference type="PANTHER" id="PTHR10696">
    <property type="entry name" value="GAMMA-BUTYROBETAINE HYDROXYLASE-RELATED"/>
    <property type="match status" value="1"/>
</dbReference>
<dbReference type="NCBIfam" id="TIGR02410">
    <property type="entry name" value="carnitine_TMLD"/>
    <property type="match status" value="1"/>
</dbReference>
<evidence type="ECO:0000256" key="7">
    <source>
        <dbReference type="ARBA" id="ARBA00022964"/>
    </source>
</evidence>
<proteinExistence type="inferred from homology"/>
<comment type="similarity">
    <text evidence="4">Belongs to the gamma-BBH/TMLD family.</text>
</comment>
<comment type="pathway">
    <text evidence="3">Amine and polyamine biosynthesis; carnitine biosynthesis.</text>
</comment>
<dbReference type="OMA" id="KYKWGFC"/>
<dbReference type="GO" id="GO:0005739">
    <property type="term" value="C:mitochondrion"/>
    <property type="evidence" value="ECO:0007669"/>
    <property type="project" value="TreeGrafter"/>
</dbReference>
<dbReference type="GO" id="GO:0005506">
    <property type="term" value="F:iron ion binding"/>
    <property type="evidence" value="ECO:0007669"/>
    <property type="project" value="InterPro"/>
</dbReference>